<dbReference type="OMA" id="PNDYNER"/>
<evidence type="ECO:0000313" key="10">
    <source>
        <dbReference type="RefSeq" id="XP_008468709.1"/>
    </source>
</evidence>
<dbReference type="RefSeq" id="XP_017298204.1">
    <property type="nucleotide sequence ID" value="XM_017442715.2"/>
</dbReference>
<name>A0A1S3CVN1_DIACI</name>
<feature type="region of interest" description="Disordered" evidence="8">
    <location>
        <begin position="123"/>
        <end position="150"/>
    </location>
</feature>
<evidence type="ECO:0000256" key="8">
    <source>
        <dbReference type="SAM" id="MobiDB-lite"/>
    </source>
</evidence>
<dbReference type="GeneID" id="103506107"/>
<dbReference type="HAMAP" id="MF_00385">
    <property type="entry name" value="Ribosomal_bS16"/>
    <property type="match status" value="1"/>
</dbReference>
<dbReference type="PANTHER" id="PTHR12919">
    <property type="entry name" value="30S RIBOSOMAL PROTEIN S16"/>
    <property type="match status" value="1"/>
</dbReference>
<evidence type="ECO:0000256" key="4">
    <source>
        <dbReference type="ARBA" id="ARBA00023128"/>
    </source>
</evidence>
<dbReference type="PaxDb" id="121845-A0A1S3CVN1"/>
<dbReference type="AlphaFoldDB" id="A0A1S3CVN1"/>
<sequence length="150" mass="17436">MSRPMFKLFYPASGGAKCVEGMSKSIRLARYGCTNRPFYHIVVIHTRMRRNDQPIEQLGTFDPLPNEYQEKLVSLNIERIRYWLGTSDIHITSPVRELFGLAGLFPIYHRTYMNAWRNRNKAEAEIEKQKQEKLKAEQEANQDKEAASSA</sequence>
<keyword evidence="4" id="KW-0496">Mitochondrion</keyword>
<accession>A0A1S3CVN1</accession>
<dbReference type="KEGG" id="dci:103506107"/>
<dbReference type="STRING" id="121845.A0A1S3CVN1"/>
<dbReference type="SUPFAM" id="SSF54565">
    <property type="entry name" value="Ribosomal protein S16"/>
    <property type="match status" value="1"/>
</dbReference>
<evidence type="ECO:0000256" key="1">
    <source>
        <dbReference type="ARBA" id="ARBA00004173"/>
    </source>
</evidence>
<dbReference type="NCBIfam" id="TIGR00002">
    <property type="entry name" value="S16"/>
    <property type="match status" value="1"/>
</dbReference>
<dbReference type="PANTHER" id="PTHR12919:SF20">
    <property type="entry name" value="SMALL RIBOSOMAL SUBUNIT PROTEIN BS16M"/>
    <property type="match status" value="1"/>
</dbReference>
<comment type="similarity">
    <text evidence="2">Belongs to the bacterial ribosomal protein bS16 family.</text>
</comment>
<dbReference type="GO" id="GO:0032543">
    <property type="term" value="P:mitochondrial translation"/>
    <property type="evidence" value="ECO:0007669"/>
    <property type="project" value="TreeGrafter"/>
</dbReference>
<protein>
    <recommendedName>
        <fullName evidence="6">Small ribosomal subunit protein bS16m</fullName>
    </recommendedName>
    <alternativeName>
        <fullName evidence="7">28S ribosomal protein S16, mitochondrial</fullName>
    </alternativeName>
</protein>
<dbReference type="GO" id="GO:0005763">
    <property type="term" value="C:mitochondrial small ribosomal subunit"/>
    <property type="evidence" value="ECO:0007669"/>
    <property type="project" value="TreeGrafter"/>
</dbReference>
<comment type="subcellular location">
    <subcellularLocation>
        <location evidence="1">Mitochondrion</location>
    </subcellularLocation>
</comment>
<dbReference type="FunFam" id="3.30.1320.10:FF:000004">
    <property type="entry name" value="28S ribosomal protein S16, mitochondrial"/>
    <property type="match status" value="1"/>
</dbReference>
<dbReference type="Proteomes" id="UP000079169">
    <property type="component" value="Unplaced"/>
</dbReference>
<keyword evidence="9" id="KW-1185">Reference proteome</keyword>
<evidence type="ECO:0000256" key="6">
    <source>
        <dbReference type="ARBA" id="ARBA00035263"/>
    </source>
</evidence>
<evidence type="ECO:0000256" key="3">
    <source>
        <dbReference type="ARBA" id="ARBA00022980"/>
    </source>
</evidence>
<dbReference type="GO" id="GO:0003735">
    <property type="term" value="F:structural constituent of ribosome"/>
    <property type="evidence" value="ECO:0007669"/>
    <property type="project" value="InterPro"/>
</dbReference>
<gene>
    <name evidence="10 11" type="primary">LOC103506107</name>
</gene>
<evidence type="ECO:0000256" key="5">
    <source>
        <dbReference type="ARBA" id="ARBA00023274"/>
    </source>
</evidence>
<organism evidence="9 10">
    <name type="scientific">Diaphorina citri</name>
    <name type="common">Asian citrus psyllid</name>
    <dbReference type="NCBI Taxonomy" id="121845"/>
    <lineage>
        <taxon>Eukaryota</taxon>
        <taxon>Metazoa</taxon>
        <taxon>Ecdysozoa</taxon>
        <taxon>Arthropoda</taxon>
        <taxon>Hexapoda</taxon>
        <taxon>Insecta</taxon>
        <taxon>Pterygota</taxon>
        <taxon>Neoptera</taxon>
        <taxon>Paraneoptera</taxon>
        <taxon>Hemiptera</taxon>
        <taxon>Sternorrhyncha</taxon>
        <taxon>Psylloidea</taxon>
        <taxon>Psyllidae</taxon>
        <taxon>Diaphorininae</taxon>
        <taxon>Diaphorina</taxon>
    </lineage>
</organism>
<dbReference type="OrthoDB" id="407221at2759"/>
<dbReference type="Pfam" id="PF00886">
    <property type="entry name" value="Ribosomal_S16"/>
    <property type="match status" value="1"/>
</dbReference>
<dbReference type="Gene3D" id="3.30.1320.10">
    <property type="match status" value="1"/>
</dbReference>
<proteinExistence type="inferred from homology"/>
<dbReference type="GO" id="GO:0005743">
    <property type="term" value="C:mitochondrial inner membrane"/>
    <property type="evidence" value="ECO:0007669"/>
    <property type="project" value="UniProtKB-ARBA"/>
</dbReference>
<evidence type="ECO:0000256" key="7">
    <source>
        <dbReference type="ARBA" id="ARBA00035438"/>
    </source>
</evidence>
<keyword evidence="3 10" id="KW-0689">Ribosomal protein</keyword>
<dbReference type="InterPro" id="IPR000307">
    <property type="entry name" value="Ribosomal_bS16"/>
</dbReference>
<dbReference type="RefSeq" id="XP_008468709.1">
    <property type="nucleotide sequence ID" value="XM_008470487.3"/>
</dbReference>
<evidence type="ECO:0000256" key="2">
    <source>
        <dbReference type="ARBA" id="ARBA00006668"/>
    </source>
</evidence>
<dbReference type="InterPro" id="IPR023803">
    <property type="entry name" value="Ribosomal_bS16_dom_sf"/>
</dbReference>
<evidence type="ECO:0000313" key="9">
    <source>
        <dbReference type="Proteomes" id="UP000079169"/>
    </source>
</evidence>
<evidence type="ECO:0000313" key="11">
    <source>
        <dbReference type="RefSeq" id="XP_017298204.1"/>
    </source>
</evidence>
<keyword evidence="5" id="KW-0687">Ribonucleoprotein</keyword>
<reference evidence="10 11" key="1">
    <citation type="submission" date="2025-04" db="UniProtKB">
        <authorList>
            <consortium name="RefSeq"/>
        </authorList>
    </citation>
    <scope>IDENTIFICATION</scope>
</reference>